<feature type="compositionally biased region" description="Pro residues" evidence="1">
    <location>
        <begin position="222"/>
        <end position="235"/>
    </location>
</feature>
<feature type="region of interest" description="Disordered" evidence="1">
    <location>
        <begin position="156"/>
        <end position="293"/>
    </location>
</feature>
<sequence length="293" mass="32869">MRLPPLLPTLLFTVALLTLTLPCGALPTPAGGRNVEEFIGFPPWSEGIGLLHTQSYNHPSRPSTELPDYFYNPGHLGYSPVRGVIEEESVRHRLGITVAEAIRTMNDQVGPELDSRYLQEVERRREEAVLAGVEIGGGRGVPRMASDDEREMEIVRSRMREVGIEPPAERRKGLSREEIERASQEVRRERVRQQMERQLPLEQGQEGSSRGRYQAYDATPRSSPPQSPPPTPQYPYPAYVAPQQSPPQRPQYAGYFPIPSAAPPSPPRSSRSLFQFFTRSSGSSSKRRSKLRG</sequence>
<keyword evidence="2" id="KW-0732">Signal</keyword>
<feature type="chain" id="PRO_5007281278" evidence="2">
    <location>
        <begin position="26"/>
        <end position="293"/>
    </location>
</feature>
<dbReference type="EMBL" id="LK056680">
    <property type="protein sequence ID" value="CDU24683.1"/>
    <property type="molecule type" value="Genomic_DNA"/>
</dbReference>
<reference evidence="3" key="1">
    <citation type="submission" date="2014-06" db="EMBL/GenBank/DDBJ databases">
        <authorList>
            <person name="Ju J."/>
            <person name="Zhang J."/>
        </authorList>
    </citation>
    <scope>NUCLEOTIDE SEQUENCE</scope>
    <source>
        <strain evidence="3">SscI8</strain>
    </source>
</reference>
<organism evidence="3">
    <name type="scientific">Sporisorium scitamineum</name>
    <dbReference type="NCBI Taxonomy" id="49012"/>
    <lineage>
        <taxon>Eukaryota</taxon>
        <taxon>Fungi</taxon>
        <taxon>Dikarya</taxon>
        <taxon>Basidiomycota</taxon>
        <taxon>Ustilaginomycotina</taxon>
        <taxon>Ustilaginomycetes</taxon>
        <taxon>Ustilaginales</taxon>
        <taxon>Ustilaginaceae</taxon>
        <taxon>Sporisorium</taxon>
    </lineage>
</organism>
<gene>
    <name evidence="3" type="ORF">SPSC_04516</name>
</gene>
<dbReference type="OrthoDB" id="2556713at2759"/>
<feature type="compositionally biased region" description="Basic and acidic residues" evidence="1">
    <location>
        <begin position="156"/>
        <end position="195"/>
    </location>
</feature>
<feature type="signal peptide" evidence="2">
    <location>
        <begin position="1"/>
        <end position="25"/>
    </location>
</feature>
<evidence type="ECO:0000313" key="3">
    <source>
        <dbReference type="EMBL" id="CDU24683.1"/>
    </source>
</evidence>
<name>A0A127ZGU7_9BASI</name>
<proteinExistence type="predicted"/>
<protein>
    <submittedName>
        <fullName evidence="3">Uncharacterized protein</fullName>
    </submittedName>
</protein>
<evidence type="ECO:0000256" key="2">
    <source>
        <dbReference type="SAM" id="SignalP"/>
    </source>
</evidence>
<evidence type="ECO:0000256" key="1">
    <source>
        <dbReference type="SAM" id="MobiDB-lite"/>
    </source>
</evidence>
<accession>A0A127ZGU7</accession>
<dbReference type="AlphaFoldDB" id="A0A127ZGU7"/>